<evidence type="ECO:0000259" key="6">
    <source>
        <dbReference type="Pfam" id="PF13873"/>
    </source>
</evidence>
<dbReference type="AlphaFoldDB" id="A0A151J2N1"/>
<accession>A0A151J2N1</accession>
<name>A0A151J2N1_9HYME</name>
<dbReference type="EMBL" id="KQ980359">
    <property type="protein sequence ID" value="KYN16347.1"/>
    <property type="molecule type" value="Genomic_DNA"/>
</dbReference>
<dbReference type="Proteomes" id="UP000078492">
    <property type="component" value="Unassembled WGS sequence"/>
</dbReference>
<reference evidence="7 8" key="1">
    <citation type="submission" date="2015-09" db="EMBL/GenBank/DDBJ databases">
        <title>Trachymyrmex cornetzi WGS genome.</title>
        <authorList>
            <person name="Nygaard S."/>
            <person name="Hu H."/>
            <person name="Boomsma J."/>
            <person name="Zhang G."/>
        </authorList>
    </citation>
    <scope>NUCLEOTIDE SEQUENCE [LARGE SCALE GENOMIC DNA]</scope>
    <source>
        <strain evidence="7">Tcor2-1</strain>
        <tissue evidence="7">Whole body</tissue>
    </source>
</reference>
<organism evidence="7 8">
    <name type="scientific">Trachymyrmex cornetzi</name>
    <dbReference type="NCBI Taxonomy" id="471704"/>
    <lineage>
        <taxon>Eukaryota</taxon>
        <taxon>Metazoa</taxon>
        <taxon>Ecdysozoa</taxon>
        <taxon>Arthropoda</taxon>
        <taxon>Hexapoda</taxon>
        <taxon>Insecta</taxon>
        <taxon>Pterygota</taxon>
        <taxon>Neoptera</taxon>
        <taxon>Endopterygota</taxon>
        <taxon>Hymenoptera</taxon>
        <taxon>Apocrita</taxon>
        <taxon>Aculeata</taxon>
        <taxon>Formicoidea</taxon>
        <taxon>Formicidae</taxon>
        <taxon>Myrmicinae</taxon>
        <taxon>Trachymyrmex</taxon>
    </lineage>
</organism>
<keyword evidence="4" id="KW-0804">Transcription</keyword>
<keyword evidence="8" id="KW-1185">Reference proteome</keyword>
<dbReference type="STRING" id="471704.A0A151J2N1"/>
<comment type="subunit">
    <text evidence="1">Self-associates forming complexes of several hundred monomers.</text>
</comment>
<evidence type="ECO:0000313" key="8">
    <source>
        <dbReference type="Proteomes" id="UP000078492"/>
    </source>
</evidence>
<feature type="non-terminal residue" evidence="7">
    <location>
        <position position="1"/>
    </location>
</feature>
<keyword evidence="3" id="KW-0805">Transcription regulation</keyword>
<dbReference type="InterPro" id="IPR028002">
    <property type="entry name" value="Myb_DNA-bind_5"/>
</dbReference>
<evidence type="ECO:0000256" key="2">
    <source>
        <dbReference type="ARBA" id="ARBA00016807"/>
    </source>
</evidence>
<dbReference type="Pfam" id="PF13873">
    <property type="entry name" value="Myb_DNA-bind_5"/>
    <property type="match status" value="1"/>
</dbReference>
<evidence type="ECO:0000256" key="3">
    <source>
        <dbReference type="ARBA" id="ARBA00023015"/>
    </source>
</evidence>
<sequence>RQGRASEAQIDVTINYFCLHPHVANNKLKGMLGKKELQGSWEELTNTLNAMFKNGKKKSVDSWKTTWRDTKTKVSNKVTSLKKNRAATGNKPNDIVLTERDKKIIDLIGHEYIEGCSGFFSRTVCKLAVHSFKRLIFDDVCVSSLFFNRKTYLSNWSKD</sequence>
<feature type="domain" description="Myb/SANT-like DNA-binding" evidence="6">
    <location>
        <begin position="1"/>
        <end position="78"/>
    </location>
</feature>
<protein>
    <recommendedName>
        <fullName evidence="2">Regulatory protein zeste</fullName>
    </recommendedName>
</protein>
<proteinExistence type="predicted"/>
<evidence type="ECO:0000256" key="1">
    <source>
        <dbReference type="ARBA" id="ARBA00011764"/>
    </source>
</evidence>
<evidence type="ECO:0000313" key="7">
    <source>
        <dbReference type="EMBL" id="KYN16347.1"/>
    </source>
</evidence>
<evidence type="ECO:0000256" key="5">
    <source>
        <dbReference type="ARBA" id="ARBA00025466"/>
    </source>
</evidence>
<evidence type="ECO:0000256" key="4">
    <source>
        <dbReference type="ARBA" id="ARBA00023163"/>
    </source>
</evidence>
<gene>
    <name evidence="7" type="ORF">ALC57_11394</name>
</gene>
<comment type="function">
    <text evidence="5">Involved in transvection phenomena (= synapsis-dependent gene expression), where the synaptic pairing of chromosomes carrying genes with which zeste interacts influences the expression of these genes. Zeste binds to DNA and stimulates transcription from a nearby promoter.</text>
</comment>